<keyword evidence="3" id="KW-0288">FMN</keyword>
<evidence type="ECO:0000313" key="6">
    <source>
        <dbReference type="EMBL" id="WWQ59947.1"/>
    </source>
</evidence>
<feature type="region of interest" description="Phosphopantothenate--cysteine ligase" evidence="3">
    <location>
        <begin position="200"/>
        <end position="413"/>
    </location>
</feature>
<dbReference type="GO" id="GO:0015937">
    <property type="term" value="P:coenzyme A biosynthetic process"/>
    <property type="evidence" value="ECO:0007669"/>
    <property type="project" value="UniProtKB-UniRule"/>
</dbReference>
<feature type="binding site" evidence="3">
    <location>
        <position position="333"/>
    </location>
    <ligand>
        <name>CTP</name>
        <dbReference type="ChEBI" id="CHEBI:37563"/>
    </ligand>
</feature>
<dbReference type="NCBIfam" id="TIGR00521">
    <property type="entry name" value="coaBC_dfp"/>
    <property type="match status" value="1"/>
</dbReference>
<keyword evidence="1 3" id="KW-0210">Decarboxylase</keyword>
<comment type="catalytic activity">
    <reaction evidence="3">
        <text>(R)-4'-phosphopantothenate + L-cysteine + CTP = N-[(R)-4-phosphopantothenoyl]-L-cysteine + CMP + diphosphate + H(+)</text>
        <dbReference type="Rhea" id="RHEA:19397"/>
        <dbReference type="ChEBI" id="CHEBI:10986"/>
        <dbReference type="ChEBI" id="CHEBI:15378"/>
        <dbReference type="ChEBI" id="CHEBI:33019"/>
        <dbReference type="ChEBI" id="CHEBI:35235"/>
        <dbReference type="ChEBI" id="CHEBI:37563"/>
        <dbReference type="ChEBI" id="CHEBI:59458"/>
        <dbReference type="ChEBI" id="CHEBI:60377"/>
        <dbReference type="EC" id="6.3.2.5"/>
    </reaction>
</comment>
<feature type="binding site" evidence="3">
    <location>
        <position position="351"/>
    </location>
    <ligand>
        <name>CTP</name>
        <dbReference type="ChEBI" id="CHEBI:37563"/>
    </ligand>
</feature>
<accession>A0AAX4KZM1</accession>
<dbReference type="Pfam" id="PF04127">
    <property type="entry name" value="DFP"/>
    <property type="match status" value="1"/>
</dbReference>
<dbReference type="SUPFAM" id="SSF102645">
    <property type="entry name" value="CoaB-like"/>
    <property type="match status" value="1"/>
</dbReference>
<dbReference type="HAMAP" id="MF_02225">
    <property type="entry name" value="CoaBC"/>
    <property type="match status" value="1"/>
</dbReference>
<dbReference type="PANTHER" id="PTHR14359:SF6">
    <property type="entry name" value="PHOSPHOPANTOTHENOYLCYSTEINE DECARBOXYLASE"/>
    <property type="match status" value="1"/>
</dbReference>
<comment type="cofactor">
    <cofactor evidence="3">
        <name>Mg(2+)</name>
        <dbReference type="ChEBI" id="CHEBI:18420"/>
    </cofactor>
</comment>
<keyword evidence="3" id="KW-0479">Metal-binding</keyword>
<feature type="domain" description="DNA/pantothenate metabolism flavoprotein C-terminal" evidence="5">
    <location>
        <begin position="195"/>
        <end position="408"/>
    </location>
</feature>
<feature type="binding site" evidence="3">
    <location>
        <position position="291"/>
    </location>
    <ligand>
        <name>CTP</name>
        <dbReference type="ChEBI" id="CHEBI:37563"/>
    </ligand>
</feature>
<evidence type="ECO:0000256" key="2">
    <source>
        <dbReference type="ARBA" id="ARBA00023239"/>
    </source>
</evidence>
<comment type="caution">
    <text evidence="3">Lacks conserved residue(s) required for the propagation of feature annotation.</text>
</comment>
<feature type="domain" description="Flavoprotein" evidence="4">
    <location>
        <begin position="23"/>
        <end position="159"/>
    </location>
</feature>
<dbReference type="GeneID" id="89337266"/>
<keyword evidence="3" id="KW-0460">Magnesium</keyword>
<dbReference type="GO" id="GO:0071513">
    <property type="term" value="C:phosphopantothenoylcysteine decarboxylase complex"/>
    <property type="evidence" value="ECO:0007669"/>
    <property type="project" value="TreeGrafter"/>
</dbReference>
<dbReference type="InterPro" id="IPR007085">
    <property type="entry name" value="DNA/pantothenate-metab_flavo_C"/>
</dbReference>
<keyword evidence="3" id="KW-0285">Flavoprotein</keyword>
<keyword evidence="7" id="KW-1185">Reference proteome</keyword>
<name>A0AAX4KZM1_9CREN</name>
<comment type="catalytic activity">
    <reaction evidence="3">
        <text>N-[(R)-4-phosphopantothenoyl]-L-cysteine + H(+) = (R)-4'-phosphopantetheine + CO2</text>
        <dbReference type="Rhea" id="RHEA:16793"/>
        <dbReference type="ChEBI" id="CHEBI:15378"/>
        <dbReference type="ChEBI" id="CHEBI:16526"/>
        <dbReference type="ChEBI" id="CHEBI:59458"/>
        <dbReference type="ChEBI" id="CHEBI:61723"/>
        <dbReference type="EC" id="4.1.1.36"/>
    </reaction>
</comment>
<comment type="similarity">
    <text evidence="3">In the C-terminal section; belongs to the PPC synthetase family.</text>
</comment>
<dbReference type="GO" id="GO:0004632">
    <property type="term" value="F:phosphopantothenate--cysteine ligase activity"/>
    <property type="evidence" value="ECO:0007669"/>
    <property type="project" value="UniProtKB-UniRule"/>
</dbReference>
<dbReference type="GO" id="GO:0046872">
    <property type="term" value="F:metal ion binding"/>
    <property type="evidence" value="ECO:0007669"/>
    <property type="project" value="UniProtKB-KW"/>
</dbReference>
<evidence type="ECO:0000259" key="4">
    <source>
        <dbReference type="Pfam" id="PF02441"/>
    </source>
</evidence>
<evidence type="ECO:0000256" key="3">
    <source>
        <dbReference type="HAMAP-Rule" id="MF_02225"/>
    </source>
</evidence>
<dbReference type="Gene3D" id="3.40.50.10300">
    <property type="entry name" value="CoaB-like"/>
    <property type="match status" value="1"/>
</dbReference>
<evidence type="ECO:0000256" key="1">
    <source>
        <dbReference type="ARBA" id="ARBA00022793"/>
    </source>
</evidence>
<comment type="similarity">
    <text evidence="3">In the N-terminal section; belongs to the HFCD (homo-oligomeric flavin containing Cys decarboxylase) superfamily.</text>
</comment>
<dbReference type="GO" id="GO:0010181">
    <property type="term" value="F:FMN binding"/>
    <property type="evidence" value="ECO:0007669"/>
    <property type="project" value="UniProtKB-UniRule"/>
</dbReference>
<dbReference type="RefSeq" id="WP_338599861.1">
    <property type="nucleotide sequence ID" value="NZ_CP146016.1"/>
</dbReference>
<evidence type="ECO:0000259" key="5">
    <source>
        <dbReference type="Pfam" id="PF04127"/>
    </source>
</evidence>
<dbReference type="SUPFAM" id="SSF52507">
    <property type="entry name" value="Homo-oligomeric flavin-containing Cys decarboxylases, HFCD"/>
    <property type="match status" value="1"/>
</dbReference>
<keyword evidence="3" id="KW-0511">Multifunctional enzyme</keyword>
<feature type="region of interest" description="Phosphopantothenoylcysteine decarboxylase" evidence="3">
    <location>
        <begin position="1"/>
        <end position="199"/>
    </location>
</feature>
<dbReference type="PANTHER" id="PTHR14359">
    <property type="entry name" value="HOMO-OLIGOMERIC FLAVIN CONTAINING CYS DECARBOXYLASE FAMILY"/>
    <property type="match status" value="1"/>
</dbReference>
<comment type="pathway">
    <text evidence="3">Cofactor biosynthesis; coenzyme A biosynthesis.</text>
</comment>
<dbReference type="InterPro" id="IPR005252">
    <property type="entry name" value="CoaBC"/>
</dbReference>
<reference evidence="6 7" key="1">
    <citation type="submission" date="2024-02" db="EMBL/GenBank/DDBJ databases">
        <title>STSV induces naive adaptation in Sulfolobus.</title>
        <authorList>
            <person name="Xiang X."/>
            <person name="Song M."/>
        </authorList>
    </citation>
    <scope>NUCLEOTIDE SEQUENCE [LARGE SCALE GENOMIC DNA]</scope>
    <source>
        <strain evidence="6 7">RT2</strain>
    </source>
</reference>
<evidence type="ECO:0000313" key="7">
    <source>
        <dbReference type="Proteomes" id="UP001432202"/>
    </source>
</evidence>
<dbReference type="InterPro" id="IPR035929">
    <property type="entry name" value="CoaB-like_sf"/>
</dbReference>
<dbReference type="AlphaFoldDB" id="A0AAX4KZM1"/>
<dbReference type="EMBL" id="CP146016">
    <property type="protein sequence ID" value="WWQ59947.1"/>
    <property type="molecule type" value="Genomic_DNA"/>
</dbReference>
<protein>
    <recommendedName>
        <fullName evidence="3">Coenzyme A biosynthesis bifunctional protein CoaBC</fullName>
    </recommendedName>
    <alternativeName>
        <fullName evidence="3">DNA/pantothenate metabolism flavoprotein</fullName>
    </alternativeName>
    <alternativeName>
        <fullName evidence="3">Phosphopantothenoylcysteine synthetase/decarboxylase</fullName>
        <shortName evidence="3">PPCS-PPCDC</shortName>
    </alternativeName>
    <domain>
        <recommendedName>
            <fullName evidence="3">Phosphopantothenoylcysteine decarboxylase</fullName>
            <shortName evidence="3">PPC decarboxylase</shortName>
            <shortName evidence="3">PPC-DC</shortName>
            <ecNumber evidence="3">4.1.1.36</ecNumber>
        </recommendedName>
        <alternativeName>
            <fullName evidence="3">CoaC</fullName>
        </alternativeName>
    </domain>
    <domain>
        <recommendedName>
            <fullName evidence="3">Phosphopantothenate--cysteine ligase</fullName>
            <ecNumber evidence="3">6.3.2.5</ecNumber>
        </recommendedName>
        <alternativeName>
            <fullName evidence="3">CoaB</fullName>
        </alternativeName>
        <alternativeName>
            <fullName evidence="3">Phosphopantothenoylcysteine synthetase</fullName>
            <shortName evidence="3">PPC synthetase</shortName>
            <shortName evidence="3">PPC-S</shortName>
        </alternativeName>
    </domain>
</protein>
<dbReference type="Pfam" id="PF02441">
    <property type="entry name" value="Flavoprotein"/>
    <property type="match status" value="1"/>
</dbReference>
<dbReference type="EC" id="4.1.1.36" evidence="3"/>
<dbReference type="Proteomes" id="UP001432202">
    <property type="component" value="Chromosome"/>
</dbReference>
<organism evidence="6 7">
    <name type="scientific">Sulfolobus tengchongensis</name>
    <dbReference type="NCBI Taxonomy" id="207809"/>
    <lineage>
        <taxon>Archaea</taxon>
        <taxon>Thermoproteota</taxon>
        <taxon>Thermoprotei</taxon>
        <taxon>Sulfolobales</taxon>
        <taxon>Sulfolobaceae</taxon>
        <taxon>Sulfolobus</taxon>
    </lineage>
</organism>
<dbReference type="GO" id="GO:0004633">
    <property type="term" value="F:phosphopantothenoylcysteine decarboxylase activity"/>
    <property type="evidence" value="ECO:0007669"/>
    <property type="project" value="UniProtKB-UniRule"/>
</dbReference>
<feature type="binding site" evidence="3">
    <location>
        <position position="301"/>
    </location>
    <ligand>
        <name>CTP</name>
        <dbReference type="ChEBI" id="CHEBI:37563"/>
    </ligand>
</feature>
<dbReference type="InterPro" id="IPR003382">
    <property type="entry name" value="Flavoprotein"/>
</dbReference>
<comment type="function">
    <text evidence="3">Catalyzes two sequential steps in the biosynthesis of coenzyme A. In the first step cysteine is conjugated to 4'-phosphopantothenate to form 4-phosphopantothenoylcysteine. In the second step the latter compound is decarboxylated to form 4'-phosphopantotheine.</text>
</comment>
<dbReference type="InterPro" id="IPR036551">
    <property type="entry name" value="Flavin_trans-like"/>
</dbReference>
<comment type="cofactor">
    <cofactor evidence="3">
        <name>FMN</name>
        <dbReference type="ChEBI" id="CHEBI:58210"/>
    </cofactor>
    <text evidence="3">Binds 1 FMN per subunit.</text>
</comment>
<dbReference type="GO" id="GO:0015941">
    <property type="term" value="P:pantothenate catabolic process"/>
    <property type="evidence" value="ECO:0007669"/>
    <property type="project" value="InterPro"/>
</dbReference>
<dbReference type="Gene3D" id="3.40.50.1950">
    <property type="entry name" value="Flavin prenyltransferase-like"/>
    <property type="match status" value="1"/>
</dbReference>
<sequence length="413" mass="46049">MHTYMVHPSKKIIGSISKELSGKRILLAVTGSVAIYKSLDLARNLMRFGAEVNVMMSKDASKLISPEMFKWATGNDVNVRLTGDLEHVTLAEDNDVMIISPSTANTIVKIAYGIADTPITVTALNFIGMKKSLIVVPSMHLQMYISPQVVSAIDRLKGMGVEIIEPDIVGDIAHYPELEYLTYRITSYILRGRDLAGLNILVTAGPTREYLDTVRFISNPSSGTMGISIANEAYFRGANVKLVSGPISSRLRPYVKDISHVESTEEMLNEVTKNLEKAKYDAVILAGAPADYKFSTKSNTKIDSHTEIPKVELERTPKISEHIKKYGVFLVGFSAETVNSDEELIEKAKIKMKRHGFDLIVANNVRRKDIGFSSDYNEVIVIDKIGNVRKIEKNFKTVVARRILDIVREELRR</sequence>
<keyword evidence="3 6" id="KW-0436">Ligase</keyword>
<dbReference type="EC" id="6.3.2.5" evidence="3"/>
<gene>
    <name evidence="3 6" type="primary">coaBC</name>
    <name evidence="6" type="ORF">V6M85_10815</name>
</gene>
<proteinExistence type="inferred from homology"/>
<keyword evidence="2 3" id="KW-0456">Lyase</keyword>